<sequence length="174" mass="19650">MRTPLKIILLGLPGSGKSTFGRLIARKLNFAFVDLDQVIETETGKKIREIFQEEGEGKFRELESQYLEKVLNGVEGFVLATGGGTPCFNDNMDLINQKGISVYLEVSLEEIFRRLHKDEGGKRPLFAGLDEGEMILKLKNLLAEREYFYNQAKIKLSGDDVSTEHLISELIGYF</sequence>
<keyword evidence="7" id="KW-0479">Metal-binding</keyword>
<evidence type="ECO:0000256" key="3">
    <source>
        <dbReference type="ARBA" id="ARBA00022741"/>
    </source>
</evidence>
<evidence type="ECO:0000256" key="6">
    <source>
        <dbReference type="ARBA" id="ARBA00023141"/>
    </source>
</evidence>
<dbReference type="SUPFAM" id="SSF52540">
    <property type="entry name" value="P-loop containing nucleoside triphosphate hydrolases"/>
    <property type="match status" value="1"/>
</dbReference>
<dbReference type="PANTHER" id="PTHR21087:SF16">
    <property type="entry name" value="SHIKIMATE KINASE 1, CHLOROPLASTIC"/>
    <property type="match status" value="1"/>
</dbReference>
<dbReference type="PRINTS" id="PR01100">
    <property type="entry name" value="SHIKIMTKNASE"/>
</dbReference>
<dbReference type="Gene3D" id="3.40.50.300">
    <property type="entry name" value="P-loop containing nucleotide triphosphate hydrolases"/>
    <property type="match status" value="1"/>
</dbReference>
<protein>
    <recommendedName>
        <fullName evidence="7">Shikimate kinase</fullName>
        <shortName evidence="7">SK</shortName>
        <ecNumber evidence="7">2.7.1.71</ecNumber>
    </recommendedName>
</protein>
<dbReference type="InterPro" id="IPR031322">
    <property type="entry name" value="Shikimate/glucono_kinase"/>
</dbReference>
<comment type="subcellular location">
    <subcellularLocation>
        <location evidence="7">Cytoplasm</location>
    </subcellularLocation>
</comment>
<feature type="binding site" evidence="7">
    <location>
        <position position="60"/>
    </location>
    <ligand>
        <name>substrate</name>
    </ligand>
</feature>
<dbReference type="Proteomes" id="UP001201449">
    <property type="component" value="Unassembled WGS sequence"/>
</dbReference>
<keyword evidence="5 7" id="KW-0067">ATP-binding</keyword>
<gene>
    <name evidence="7" type="primary">aroK</name>
    <name evidence="8" type="ORF">L0U89_12660</name>
</gene>
<evidence type="ECO:0000313" key="9">
    <source>
        <dbReference type="Proteomes" id="UP001201449"/>
    </source>
</evidence>
<feature type="binding site" evidence="7">
    <location>
        <begin position="14"/>
        <end position="19"/>
    </location>
    <ligand>
        <name>ATP</name>
        <dbReference type="ChEBI" id="CHEBI:30616"/>
    </ligand>
</feature>
<evidence type="ECO:0000256" key="7">
    <source>
        <dbReference type="HAMAP-Rule" id="MF_00109"/>
    </source>
</evidence>
<dbReference type="InterPro" id="IPR027417">
    <property type="entry name" value="P-loop_NTPase"/>
</dbReference>
<keyword evidence="6 7" id="KW-0057">Aromatic amino acid biosynthesis</keyword>
<keyword evidence="4 7" id="KW-0418">Kinase</keyword>
<evidence type="ECO:0000256" key="2">
    <source>
        <dbReference type="ARBA" id="ARBA00022679"/>
    </source>
</evidence>
<dbReference type="RefSeq" id="WP_234861860.1">
    <property type="nucleotide sequence ID" value="NZ_JAKEVZ010000009.1"/>
</dbReference>
<comment type="pathway">
    <text evidence="7">Metabolic intermediate biosynthesis; chorismate biosynthesis; chorismate from D-erythrose 4-phosphate and phosphoenolpyruvate: step 5/7.</text>
</comment>
<dbReference type="EC" id="2.7.1.71" evidence="7"/>
<comment type="catalytic activity">
    <reaction evidence="7">
        <text>shikimate + ATP = 3-phosphoshikimate + ADP + H(+)</text>
        <dbReference type="Rhea" id="RHEA:13121"/>
        <dbReference type="ChEBI" id="CHEBI:15378"/>
        <dbReference type="ChEBI" id="CHEBI:30616"/>
        <dbReference type="ChEBI" id="CHEBI:36208"/>
        <dbReference type="ChEBI" id="CHEBI:145989"/>
        <dbReference type="ChEBI" id="CHEBI:456216"/>
        <dbReference type="EC" id="2.7.1.71"/>
    </reaction>
</comment>
<comment type="function">
    <text evidence="7">Catalyzes the specific phosphorylation of the 3-hydroxyl group of shikimic acid using ATP as a cosubstrate.</text>
</comment>
<evidence type="ECO:0000256" key="1">
    <source>
        <dbReference type="ARBA" id="ARBA00022605"/>
    </source>
</evidence>
<dbReference type="InterPro" id="IPR000623">
    <property type="entry name" value="Shikimate_kinase/TSH1"/>
</dbReference>
<accession>A0ABS9BW37</accession>
<comment type="caution">
    <text evidence="7">Lacks conserved residue(s) required for the propagation of feature annotation.</text>
</comment>
<dbReference type="Pfam" id="PF01202">
    <property type="entry name" value="SKI"/>
    <property type="match status" value="1"/>
</dbReference>
<dbReference type="PANTHER" id="PTHR21087">
    <property type="entry name" value="SHIKIMATE KINASE"/>
    <property type="match status" value="1"/>
</dbReference>
<dbReference type="CDD" id="cd00464">
    <property type="entry name" value="SK"/>
    <property type="match status" value="1"/>
</dbReference>
<name>A0ABS9BW37_9BACT</name>
<dbReference type="GO" id="GO:0016301">
    <property type="term" value="F:kinase activity"/>
    <property type="evidence" value="ECO:0007669"/>
    <property type="project" value="UniProtKB-KW"/>
</dbReference>
<organism evidence="8 9">
    <name type="scientific">Mariniradius sediminis</name>
    <dbReference type="NCBI Taxonomy" id="2909237"/>
    <lineage>
        <taxon>Bacteria</taxon>
        <taxon>Pseudomonadati</taxon>
        <taxon>Bacteroidota</taxon>
        <taxon>Cytophagia</taxon>
        <taxon>Cytophagales</taxon>
        <taxon>Cyclobacteriaceae</taxon>
        <taxon>Mariniradius</taxon>
    </lineage>
</organism>
<reference evidence="8 9" key="1">
    <citation type="submission" date="2022-01" db="EMBL/GenBank/DDBJ databases">
        <title>Mariniradius saccharolyticus sp. nov., isolated from sediment of a river.</title>
        <authorList>
            <person name="Liu H."/>
        </authorList>
    </citation>
    <scope>NUCLEOTIDE SEQUENCE [LARGE SCALE GENOMIC DNA]</scope>
    <source>
        <strain evidence="8 9">RY-2</strain>
    </source>
</reference>
<feature type="binding site" evidence="7">
    <location>
        <position position="83"/>
    </location>
    <ligand>
        <name>substrate</name>
    </ligand>
</feature>
<evidence type="ECO:0000256" key="4">
    <source>
        <dbReference type="ARBA" id="ARBA00022777"/>
    </source>
</evidence>
<feature type="binding site" evidence="7">
    <location>
        <position position="145"/>
    </location>
    <ligand>
        <name>substrate</name>
    </ligand>
</feature>
<feature type="binding site" evidence="7">
    <location>
        <position position="123"/>
    </location>
    <ligand>
        <name>ATP</name>
        <dbReference type="ChEBI" id="CHEBI:30616"/>
    </ligand>
</feature>
<keyword evidence="7" id="KW-0963">Cytoplasm</keyword>
<dbReference type="EMBL" id="JAKEVZ010000009">
    <property type="protein sequence ID" value="MCF1751919.1"/>
    <property type="molecule type" value="Genomic_DNA"/>
</dbReference>
<feature type="binding site" evidence="7">
    <location>
        <position position="18"/>
    </location>
    <ligand>
        <name>Mg(2+)</name>
        <dbReference type="ChEBI" id="CHEBI:18420"/>
    </ligand>
</feature>
<comment type="similarity">
    <text evidence="7">Belongs to the shikimate kinase family.</text>
</comment>
<comment type="caution">
    <text evidence="8">The sequence shown here is derived from an EMBL/GenBank/DDBJ whole genome shotgun (WGS) entry which is preliminary data.</text>
</comment>
<proteinExistence type="inferred from homology"/>
<comment type="subunit">
    <text evidence="7">Monomer.</text>
</comment>
<keyword evidence="1 7" id="KW-0028">Amino-acid biosynthesis</keyword>
<keyword evidence="3 7" id="KW-0547">Nucleotide-binding</keyword>
<keyword evidence="2 7" id="KW-0808">Transferase</keyword>
<dbReference type="HAMAP" id="MF_00109">
    <property type="entry name" value="Shikimate_kinase"/>
    <property type="match status" value="1"/>
</dbReference>
<comment type="cofactor">
    <cofactor evidence="7">
        <name>Mg(2+)</name>
        <dbReference type="ChEBI" id="CHEBI:18420"/>
    </cofactor>
    <text evidence="7">Binds 1 Mg(2+) ion per subunit.</text>
</comment>
<evidence type="ECO:0000256" key="5">
    <source>
        <dbReference type="ARBA" id="ARBA00022840"/>
    </source>
</evidence>
<keyword evidence="7" id="KW-0460">Magnesium</keyword>
<evidence type="ECO:0000313" key="8">
    <source>
        <dbReference type="EMBL" id="MCF1751919.1"/>
    </source>
</evidence>
<feature type="binding site" evidence="7">
    <location>
        <position position="36"/>
    </location>
    <ligand>
        <name>substrate</name>
    </ligand>
</feature>
<keyword evidence="9" id="KW-1185">Reference proteome</keyword>